<evidence type="ECO:0000313" key="2">
    <source>
        <dbReference type="Proteomes" id="UP000595437"/>
    </source>
</evidence>
<dbReference type="Proteomes" id="UP000595437">
    <property type="component" value="Chromosome 3"/>
</dbReference>
<proteinExistence type="predicted"/>
<protein>
    <submittedName>
        <fullName evidence="1">Uncharacterized protein</fullName>
    </submittedName>
</protein>
<evidence type="ECO:0000313" key="1">
    <source>
        <dbReference type="EMBL" id="QQP52756.1"/>
    </source>
</evidence>
<dbReference type="OrthoDB" id="6395825at2759"/>
<reference evidence="2" key="1">
    <citation type="submission" date="2021-01" db="EMBL/GenBank/DDBJ databases">
        <title>Caligus Genome Assembly.</title>
        <authorList>
            <person name="Gallardo-Escarate C."/>
        </authorList>
    </citation>
    <scope>NUCLEOTIDE SEQUENCE [LARGE SCALE GENOMIC DNA]</scope>
</reference>
<dbReference type="EMBL" id="CP045892">
    <property type="protein sequence ID" value="QQP52756.1"/>
    <property type="molecule type" value="Genomic_DNA"/>
</dbReference>
<name>A0A7T8HMW6_CALRO</name>
<gene>
    <name evidence="1" type="ORF">FKW44_005001</name>
</gene>
<sequence>SHLRCAISESVCKLSCYLAGQKTGACIPNEAGGSQCICIQDQFETNICDIEDDETSGYKCAAYCQIRGRRTGWYSWSLLKGYKQLNFMTVHRF</sequence>
<feature type="non-terminal residue" evidence="1">
    <location>
        <position position="93"/>
    </location>
</feature>
<dbReference type="AlphaFoldDB" id="A0A7T8HMW6"/>
<feature type="non-terminal residue" evidence="1">
    <location>
        <position position="1"/>
    </location>
</feature>
<accession>A0A7T8HMW6</accession>
<organism evidence="1 2">
    <name type="scientific">Caligus rogercresseyi</name>
    <name type="common">Sea louse</name>
    <dbReference type="NCBI Taxonomy" id="217165"/>
    <lineage>
        <taxon>Eukaryota</taxon>
        <taxon>Metazoa</taxon>
        <taxon>Ecdysozoa</taxon>
        <taxon>Arthropoda</taxon>
        <taxon>Crustacea</taxon>
        <taxon>Multicrustacea</taxon>
        <taxon>Hexanauplia</taxon>
        <taxon>Copepoda</taxon>
        <taxon>Siphonostomatoida</taxon>
        <taxon>Caligidae</taxon>
        <taxon>Caligus</taxon>
    </lineage>
</organism>
<keyword evidence="2" id="KW-1185">Reference proteome</keyword>